<dbReference type="Gene3D" id="3.90.640.10">
    <property type="entry name" value="Actin, Chain A, domain 4"/>
    <property type="match status" value="1"/>
</dbReference>
<keyword evidence="5" id="KW-0346">Stress response</keyword>
<evidence type="ECO:0000313" key="9">
    <source>
        <dbReference type="Proteomes" id="UP000467240"/>
    </source>
</evidence>
<dbReference type="GO" id="GO:0140662">
    <property type="term" value="F:ATP-dependent protein folding chaperone"/>
    <property type="evidence" value="ECO:0007669"/>
    <property type="project" value="InterPro"/>
</dbReference>
<dbReference type="AlphaFoldDB" id="A0A7J5C042"/>
<evidence type="ECO:0000256" key="7">
    <source>
        <dbReference type="RuleBase" id="RU003322"/>
    </source>
</evidence>
<proteinExistence type="inferred from homology"/>
<evidence type="ECO:0000313" key="8">
    <source>
        <dbReference type="EMBL" id="KAB1660250.1"/>
    </source>
</evidence>
<dbReference type="OrthoDB" id="9766019at2"/>
<dbReference type="InterPro" id="IPR018181">
    <property type="entry name" value="Heat_shock_70_CS"/>
</dbReference>
<keyword evidence="6" id="KW-0143">Chaperone</keyword>
<dbReference type="SUPFAM" id="SSF53067">
    <property type="entry name" value="Actin-like ATPase domain"/>
    <property type="match status" value="2"/>
</dbReference>
<dbReference type="Pfam" id="PF00012">
    <property type="entry name" value="HSP70"/>
    <property type="match status" value="1"/>
</dbReference>
<dbReference type="InterPro" id="IPR043129">
    <property type="entry name" value="ATPase_NBD"/>
</dbReference>
<dbReference type="PROSITE" id="PS00297">
    <property type="entry name" value="HSP70_1"/>
    <property type="match status" value="1"/>
</dbReference>
<evidence type="ECO:0000256" key="3">
    <source>
        <dbReference type="ARBA" id="ARBA00022741"/>
    </source>
</evidence>
<dbReference type="PROSITE" id="PS00329">
    <property type="entry name" value="HSP70_2"/>
    <property type="match status" value="1"/>
</dbReference>
<organism evidence="8 9">
    <name type="scientific">Pseudoclavibacter chungangensis</name>
    <dbReference type="NCBI Taxonomy" id="587635"/>
    <lineage>
        <taxon>Bacteria</taxon>
        <taxon>Bacillati</taxon>
        <taxon>Actinomycetota</taxon>
        <taxon>Actinomycetes</taxon>
        <taxon>Micrococcales</taxon>
        <taxon>Microbacteriaceae</taxon>
        <taxon>Pseudoclavibacter</taxon>
    </lineage>
</organism>
<dbReference type="SUPFAM" id="SSF100920">
    <property type="entry name" value="Heat shock protein 70kD (HSP70), peptide-binding domain"/>
    <property type="match status" value="1"/>
</dbReference>
<dbReference type="InterPro" id="IPR013126">
    <property type="entry name" value="Hsp_70_fam"/>
</dbReference>
<evidence type="ECO:0000256" key="2">
    <source>
        <dbReference type="ARBA" id="ARBA00022553"/>
    </source>
</evidence>
<evidence type="ECO:0000256" key="1">
    <source>
        <dbReference type="ARBA" id="ARBA00007381"/>
    </source>
</evidence>
<dbReference type="FunFam" id="3.90.640.10:FF:000003">
    <property type="entry name" value="Molecular chaperone DnaK"/>
    <property type="match status" value="1"/>
</dbReference>
<sequence length="513" mass="54585">MGRAIGIDLGTTYCAVAVLDADGTPKILPNRDGEDITPSVVLFQDFGSGDEPLVGTLAKQAAPDAPLDVVQYVKRQMGDPTWRFVSSSGAHYTAEEVSAIILRRLRDDAELALGEPVSDAVITVPAYFDDARRTATRQAGAIAGLNVLRVLNEPTAAALSFGVDTAGQGNVLVYDLGGGTFDVTIMRITDGTFDVLATDGDRQLGGFDFDNRLMQFVADEIVGQGGPDLLDTPEDLANLREKIEHAKRALTTVPQTNVSITAGGRPYRVVVKRTDFELLTSDLLGRTRDLAQHVLDEAGIAWTDLDHVLLVGGSTRMPMIAQLVEGLTGRPVSRDSRPDESVALGAAVQAAIEQRDAPASSQPEIVAGIALPTVEDVTSQALGVLTVDPSDPSRKRNSVVIPRNAKIPARFSSEVRTVSDGQTRVSVTVTQGDDPDPQFAVEIGVRELPVPAYPAGAPLRLTYAYDVDQTVSVELEDLTAGRPLGTFEIERVANLDGEAVRAATERVAGLSLQ</sequence>
<dbReference type="InterPro" id="IPR029047">
    <property type="entry name" value="HSP70_peptide-bd_sf"/>
</dbReference>
<gene>
    <name evidence="8" type="ORF">F8O01_02645</name>
</gene>
<keyword evidence="3 7" id="KW-0547">Nucleotide-binding</keyword>
<dbReference type="FunFam" id="3.30.420.40:FF:000071">
    <property type="entry name" value="Molecular chaperone DnaK"/>
    <property type="match status" value="1"/>
</dbReference>
<dbReference type="PROSITE" id="PS01036">
    <property type="entry name" value="HSP70_3"/>
    <property type="match status" value="1"/>
</dbReference>
<dbReference type="Proteomes" id="UP000467240">
    <property type="component" value="Unassembled WGS sequence"/>
</dbReference>
<protein>
    <submittedName>
        <fullName evidence="8">Hsp70 family protein</fullName>
    </submittedName>
</protein>
<evidence type="ECO:0000256" key="6">
    <source>
        <dbReference type="ARBA" id="ARBA00023186"/>
    </source>
</evidence>
<dbReference type="Gene3D" id="2.60.34.10">
    <property type="entry name" value="Substrate Binding Domain Of DNAk, Chain A, domain 1"/>
    <property type="match status" value="1"/>
</dbReference>
<dbReference type="Gene3D" id="3.30.420.40">
    <property type="match status" value="2"/>
</dbReference>
<dbReference type="GO" id="GO:0005524">
    <property type="term" value="F:ATP binding"/>
    <property type="evidence" value="ECO:0007669"/>
    <property type="project" value="UniProtKB-KW"/>
</dbReference>
<name>A0A7J5C042_9MICO</name>
<dbReference type="CDD" id="cd24029">
    <property type="entry name" value="ASKHA_NBD_HSP70_DnaK_HscA_HscC"/>
    <property type="match status" value="1"/>
</dbReference>
<evidence type="ECO:0000256" key="4">
    <source>
        <dbReference type="ARBA" id="ARBA00022840"/>
    </source>
</evidence>
<evidence type="ECO:0000256" key="5">
    <source>
        <dbReference type="ARBA" id="ARBA00023016"/>
    </source>
</evidence>
<dbReference type="EMBL" id="WBJZ01000003">
    <property type="protein sequence ID" value="KAB1660250.1"/>
    <property type="molecule type" value="Genomic_DNA"/>
</dbReference>
<keyword evidence="2" id="KW-0597">Phosphoprotein</keyword>
<dbReference type="PRINTS" id="PR00301">
    <property type="entry name" value="HEATSHOCK70"/>
</dbReference>
<keyword evidence="9" id="KW-1185">Reference proteome</keyword>
<dbReference type="RefSeq" id="WP_158039350.1">
    <property type="nucleotide sequence ID" value="NZ_JACCFV010000001.1"/>
</dbReference>
<keyword evidence="4 7" id="KW-0067">ATP-binding</keyword>
<reference evidence="8 9" key="1">
    <citation type="submission" date="2019-09" db="EMBL/GenBank/DDBJ databases">
        <title>Phylogeny of genus Pseudoclavibacter and closely related genus.</title>
        <authorList>
            <person name="Li Y."/>
        </authorList>
    </citation>
    <scope>NUCLEOTIDE SEQUENCE [LARGE SCALE GENOMIC DNA]</scope>
    <source>
        <strain evidence="8 9">DSM 23821</strain>
    </source>
</reference>
<comment type="similarity">
    <text evidence="1 7">Belongs to the heat shock protein 70 family.</text>
</comment>
<dbReference type="PANTHER" id="PTHR19375">
    <property type="entry name" value="HEAT SHOCK PROTEIN 70KDA"/>
    <property type="match status" value="1"/>
</dbReference>
<accession>A0A7J5C042</accession>
<comment type="caution">
    <text evidence="8">The sequence shown here is derived from an EMBL/GenBank/DDBJ whole genome shotgun (WGS) entry which is preliminary data.</text>
</comment>